<reference evidence="2 3" key="1">
    <citation type="submission" date="2016-09" db="EMBL/GenBank/DDBJ databases">
        <title>Pseudoalteromonas amylolytica sp. nov., isolated from the surface seawater.</title>
        <authorList>
            <person name="Wu Y.-H."/>
            <person name="Cheng H."/>
            <person name="Jin X.-B."/>
            <person name="Wang C.-S."/>
            <person name="Xu X.-W."/>
        </authorList>
    </citation>
    <scope>NUCLEOTIDE SEQUENCE [LARGE SCALE GENOMIC DNA]</scope>
    <source>
        <strain evidence="2 3">JW1</strain>
    </source>
</reference>
<keyword evidence="1" id="KW-1133">Transmembrane helix</keyword>
<dbReference type="Proteomes" id="UP000179786">
    <property type="component" value="Unassembled WGS sequence"/>
</dbReference>
<proteinExistence type="predicted"/>
<sequence length="260" mass="29329">MDLLLLLIGAHFVGDFYLQPTAWVECRNTRHLKSPGLWKHFLVHLVLYSLVFLLMEFSFWLSSVAVMLLAVSHLAMDYVKSHLNNSLRPFLLDQGVHLFIICLVWIYLSEFSMAQVKLFLSDFITAKNIVIALAYLLVCKPASILIALALKKHTDCLTAPNRQNERTNNPSGTEPINVGLISAGAWIGYMERCLAISFIFMGQFAGIGFLVAAKTIFRFGDLTKNQDMKLTEYVMLGTLFSYAIALFVGWHGLRLYQAIA</sequence>
<feature type="transmembrane region" description="Helical" evidence="1">
    <location>
        <begin position="193"/>
        <end position="213"/>
    </location>
</feature>
<feature type="transmembrane region" description="Helical" evidence="1">
    <location>
        <begin position="90"/>
        <end position="108"/>
    </location>
</feature>
<dbReference type="RefSeq" id="WP_070985672.1">
    <property type="nucleotide sequence ID" value="NZ_MKJU01000026.1"/>
</dbReference>
<evidence type="ECO:0000313" key="3">
    <source>
        <dbReference type="Proteomes" id="UP000179786"/>
    </source>
</evidence>
<keyword evidence="1" id="KW-0472">Membrane</keyword>
<evidence type="ECO:0000256" key="1">
    <source>
        <dbReference type="SAM" id="Phobius"/>
    </source>
</evidence>
<name>A0A1S1MSZ7_9GAMM</name>
<evidence type="ECO:0008006" key="4">
    <source>
        <dbReference type="Google" id="ProtNLM"/>
    </source>
</evidence>
<accession>A0A1S1MSZ7</accession>
<comment type="caution">
    <text evidence="2">The sequence shown here is derived from an EMBL/GenBank/DDBJ whole genome shotgun (WGS) entry which is preliminary data.</text>
</comment>
<dbReference type="EMBL" id="MKJU01000026">
    <property type="protein sequence ID" value="OHU90308.1"/>
    <property type="molecule type" value="Genomic_DNA"/>
</dbReference>
<gene>
    <name evidence="2" type="ORF">BET10_12990</name>
</gene>
<protein>
    <recommendedName>
        <fullName evidence="4">DUF3307 domain-containing protein</fullName>
    </recommendedName>
</protein>
<feature type="transmembrane region" description="Helical" evidence="1">
    <location>
        <begin position="233"/>
        <end position="253"/>
    </location>
</feature>
<keyword evidence="1" id="KW-0812">Transmembrane</keyword>
<dbReference type="InterPro" id="IPR021737">
    <property type="entry name" value="Phage_phiKZ_Orf197"/>
</dbReference>
<feature type="transmembrane region" description="Helical" evidence="1">
    <location>
        <begin position="128"/>
        <end position="150"/>
    </location>
</feature>
<dbReference type="OrthoDB" id="8536716at2"/>
<dbReference type="Pfam" id="PF11750">
    <property type="entry name" value="DUF3307"/>
    <property type="match status" value="1"/>
</dbReference>
<dbReference type="STRING" id="1859457.BET10_12990"/>
<evidence type="ECO:0000313" key="2">
    <source>
        <dbReference type="EMBL" id="OHU90308.1"/>
    </source>
</evidence>
<organism evidence="2 3">
    <name type="scientific">Pseudoalteromonas amylolytica</name>
    <dbReference type="NCBI Taxonomy" id="1859457"/>
    <lineage>
        <taxon>Bacteria</taxon>
        <taxon>Pseudomonadati</taxon>
        <taxon>Pseudomonadota</taxon>
        <taxon>Gammaproteobacteria</taxon>
        <taxon>Alteromonadales</taxon>
        <taxon>Pseudoalteromonadaceae</taxon>
        <taxon>Pseudoalteromonas</taxon>
    </lineage>
</organism>
<feature type="transmembrane region" description="Helical" evidence="1">
    <location>
        <begin position="42"/>
        <end position="69"/>
    </location>
</feature>
<keyword evidence="3" id="KW-1185">Reference proteome</keyword>
<dbReference type="AlphaFoldDB" id="A0A1S1MSZ7"/>